<dbReference type="InterPro" id="IPR036423">
    <property type="entry name" value="SOD-like_Cu/Zn_dom_sf"/>
</dbReference>
<feature type="chain" id="PRO_5004085337" description="superoxide dismutase" evidence="8">
    <location>
        <begin position="20"/>
        <end position="250"/>
    </location>
</feature>
<sequence length="250" mass="25598">MHVSKILAISALGASGVLAQDASTSATQVTGNPADKAFVATLPEEPFWATGTLDGNVKGSISAKAGPDGVGVTFDVKFSNIPKEGGPFTYHLHVDPVPEDGNCTKTLAHLDPFQRGEDPTCDSSAPETCQVGDLSGKYGKITSDPFEASYHDPYTSLSEGVGSYFGNRSFVFHFSNKTRISCANFVAVSGGDGGSANGTYPTGIVSPTGTGSPTASPTSTSTVPVTAAANVLNAVKNFAAAPLVALLFML</sequence>
<evidence type="ECO:0000313" key="10">
    <source>
        <dbReference type="Proteomes" id="UP000012174"/>
    </source>
</evidence>
<evidence type="ECO:0000256" key="5">
    <source>
        <dbReference type="ARBA" id="ARBA00022525"/>
    </source>
</evidence>
<proteinExistence type="inferred from homology"/>
<dbReference type="GO" id="GO:0005576">
    <property type="term" value="C:extracellular region"/>
    <property type="evidence" value="ECO:0007669"/>
    <property type="project" value="UniProtKB-SubCell"/>
</dbReference>
<accession>M7T4G1</accession>
<evidence type="ECO:0000256" key="3">
    <source>
        <dbReference type="ARBA" id="ARBA00010457"/>
    </source>
</evidence>
<name>M7T4G1_EUTLA</name>
<dbReference type="Gene3D" id="2.60.40.200">
    <property type="entry name" value="Superoxide dismutase, copper/zinc binding domain"/>
    <property type="match status" value="1"/>
</dbReference>
<dbReference type="SUPFAM" id="SSF49329">
    <property type="entry name" value="Cu,Zn superoxide dismutase-like"/>
    <property type="match status" value="1"/>
</dbReference>
<evidence type="ECO:0000256" key="4">
    <source>
        <dbReference type="ARBA" id="ARBA00012682"/>
    </source>
</evidence>
<dbReference type="STRING" id="1287681.M7T4G1"/>
<comment type="catalytic activity">
    <reaction evidence="7">
        <text>2 superoxide + 2 H(+) = H2O2 + O2</text>
        <dbReference type="Rhea" id="RHEA:20696"/>
        <dbReference type="ChEBI" id="CHEBI:15378"/>
        <dbReference type="ChEBI" id="CHEBI:15379"/>
        <dbReference type="ChEBI" id="CHEBI:16240"/>
        <dbReference type="ChEBI" id="CHEBI:18421"/>
        <dbReference type="EC" id="1.15.1.1"/>
    </reaction>
</comment>
<keyword evidence="6" id="KW-0049">Antioxidant</keyword>
<dbReference type="Proteomes" id="UP000012174">
    <property type="component" value="Unassembled WGS sequence"/>
</dbReference>
<protein>
    <recommendedName>
        <fullName evidence="4">superoxide dismutase</fullName>
        <ecNumber evidence="4">1.15.1.1</ecNumber>
    </recommendedName>
</protein>
<keyword evidence="8" id="KW-0732">Signal</keyword>
<comment type="subcellular location">
    <subcellularLocation>
        <location evidence="1">Cell envelope</location>
    </subcellularLocation>
    <subcellularLocation>
        <location evidence="2">Secreted</location>
    </subcellularLocation>
</comment>
<gene>
    <name evidence="9" type="ORF">UCREL1_1192</name>
</gene>
<keyword evidence="5" id="KW-0964">Secreted</keyword>
<dbReference type="FunFam" id="2.60.40.200:FF:000007">
    <property type="entry name" value="Cell surface Cu-only superoxide dismutase 5"/>
    <property type="match status" value="1"/>
</dbReference>
<feature type="signal peptide" evidence="8">
    <location>
        <begin position="1"/>
        <end position="19"/>
    </location>
</feature>
<dbReference type="KEGG" id="ela:UCREL1_1192"/>
<dbReference type="EMBL" id="KB705585">
    <property type="protein sequence ID" value="EMR71768.1"/>
    <property type="molecule type" value="Genomic_DNA"/>
</dbReference>
<evidence type="ECO:0000313" key="9">
    <source>
        <dbReference type="EMBL" id="EMR71768.1"/>
    </source>
</evidence>
<reference evidence="10" key="1">
    <citation type="journal article" date="2013" name="Genome Announc.">
        <title>Draft genome sequence of the grapevine dieback fungus Eutypa lata UCR-EL1.</title>
        <authorList>
            <person name="Blanco-Ulate B."/>
            <person name="Rolshausen P.E."/>
            <person name="Cantu D."/>
        </authorList>
    </citation>
    <scope>NUCLEOTIDE SEQUENCE [LARGE SCALE GENOMIC DNA]</scope>
    <source>
        <strain evidence="10">UCR-EL1</strain>
    </source>
</reference>
<comment type="similarity">
    <text evidence="3">Belongs to the Cu-Zn superoxide dismutase family.</text>
</comment>
<evidence type="ECO:0000256" key="1">
    <source>
        <dbReference type="ARBA" id="ARBA00004196"/>
    </source>
</evidence>
<dbReference type="eggNOG" id="ENOG502S5NX">
    <property type="taxonomic scope" value="Eukaryota"/>
</dbReference>
<evidence type="ECO:0000256" key="2">
    <source>
        <dbReference type="ARBA" id="ARBA00004613"/>
    </source>
</evidence>
<keyword evidence="10" id="KW-1185">Reference proteome</keyword>
<dbReference type="OMA" id="FTYHIHV"/>
<evidence type="ECO:0000256" key="7">
    <source>
        <dbReference type="ARBA" id="ARBA00049204"/>
    </source>
</evidence>
<dbReference type="GO" id="GO:0046872">
    <property type="term" value="F:metal ion binding"/>
    <property type="evidence" value="ECO:0007669"/>
    <property type="project" value="InterPro"/>
</dbReference>
<dbReference type="EC" id="1.15.1.1" evidence="4"/>
<dbReference type="OrthoDB" id="159229at2759"/>
<evidence type="ECO:0000256" key="8">
    <source>
        <dbReference type="SAM" id="SignalP"/>
    </source>
</evidence>
<evidence type="ECO:0000256" key="6">
    <source>
        <dbReference type="ARBA" id="ARBA00022862"/>
    </source>
</evidence>
<organism evidence="9 10">
    <name type="scientific">Eutypa lata (strain UCR-EL1)</name>
    <name type="common">Grapevine dieback disease fungus</name>
    <name type="synonym">Eutypa armeniacae</name>
    <dbReference type="NCBI Taxonomy" id="1287681"/>
    <lineage>
        <taxon>Eukaryota</taxon>
        <taxon>Fungi</taxon>
        <taxon>Dikarya</taxon>
        <taxon>Ascomycota</taxon>
        <taxon>Pezizomycotina</taxon>
        <taxon>Sordariomycetes</taxon>
        <taxon>Xylariomycetidae</taxon>
        <taxon>Xylariales</taxon>
        <taxon>Diatrypaceae</taxon>
        <taxon>Eutypa</taxon>
    </lineage>
</organism>
<dbReference type="GO" id="GO:0004784">
    <property type="term" value="F:superoxide dismutase activity"/>
    <property type="evidence" value="ECO:0007669"/>
    <property type="project" value="UniProtKB-EC"/>
</dbReference>
<dbReference type="AlphaFoldDB" id="M7T4G1"/>
<dbReference type="HOGENOM" id="CLU_063073_0_0_1"/>